<comment type="caution">
    <text evidence="2">The sequence shown here is derived from an EMBL/GenBank/DDBJ whole genome shotgun (WGS) entry which is preliminary data.</text>
</comment>
<feature type="compositionally biased region" description="Polar residues" evidence="1">
    <location>
        <begin position="1"/>
        <end position="16"/>
    </location>
</feature>
<dbReference type="Proteomes" id="UP001360953">
    <property type="component" value="Unassembled WGS sequence"/>
</dbReference>
<feature type="region of interest" description="Disordered" evidence="1">
    <location>
        <begin position="1"/>
        <end position="41"/>
    </location>
</feature>
<protein>
    <submittedName>
        <fullName evidence="2">Uncharacterized protein</fullName>
    </submittedName>
</protein>
<dbReference type="GeneID" id="92026583"/>
<evidence type="ECO:0000313" key="3">
    <source>
        <dbReference type="Proteomes" id="UP001360953"/>
    </source>
</evidence>
<reference evidence="2 3" key="1">
    <citation type="submission" date="2024-04" db="EMBL/GenBank/DDBJ databases">
        <title>Phyllosticta paracitricarpa is synonymous to the EU quarantine fungus P. citricarpa based on phylogenomic analyses.</title>
        <authorList>
            <consortium name="Lawrence Berkeley National Laboratory"/>
            <person name="Van ingen-buijs V.A."/>
            <person name="Van westerhoven A.C."/>
            <person name="Haridas S."/>
            <person name="Skiadas P."/>
            <person name="Martin F."/>
            <person name="Groenewald J.Z."/>
            <person name="Crous P.W."/>
            <person name="Seidl M.F."/>
        </authorList>
    </citation>
    <scope>NUCLEOTIDE SEQUENCE [LARGE SCALE GENOMIC DNA]</scope>
    <source>
        <strain evidence="2 3">CPC 17464</strain>
    </source>
</reference>
<proteinExistence type="predicted"/>
<keyword evidence="3" id="KW-1185">Reference proteome</keyword>
<dbReference type="EMBL" id="JBBPEH010000011">
    <property type="protein sequence ID" value="KAK7532423.1"/>
    <property type="molecule type" value="Genomic_DNA"/>
</dbReference>
<evidence type="ECO:0000256" key="1">
    <source>
        <dbReference type="SAM" id="MobiDB-lite"/>
    </source>
</evidence>
<accession>A0ABR1LB14</accession>
<dbReference type="RefSeq" id="XP_066652091.1">
    <property type="nucleotide sequence ID" value="XM_066793677.1"/>
</dbReference>
<evidence type="ECO:0000313" key="2">
    <source>
        <dbReference type="EMBL" id="KAK7532423.1"/>
    </source>
</evidence>
<sequence length="204" mass="22729">MDGCQRSSAGRTTNDSGILDNHRTGRPCSPLPLRTHPSVDTALGHFPTLRNVSKHGLEANRPTTPERLDPTRLTRSVRFGDADVPSSPLLYNQHLSRQETATRHATPRVRKGCSTHPYTFRHVDSAYIHTYIRSTDTRRYTWGARAHTSLRAHRDGRGEGSAPRFAVLFACLLGWAMQSVCPVGVREGYGRGACLVDWLSVWVV</sequence>
<organism evidence="2 3">
    <name type="scientific">Phyllosticta citribraziliensis</name>
    <dbReference type="NCBI Taxonomy" id="989973"/>
    <lineage>
        <taxon>Eukaryota</taxon>
        <taxon>Fungi</taxon>
        <taxon>Dikarya</taxon>
        <taxon>Ascomycota</taxon>
        <taxon>Pezizomycotina</taxon>
        <taxon>Dothideomycetes</taxon>
        <taxon>Dothideomycetes incertae sedis</taxon>
        <taxon>Botryosphaeriales</taxon>
        <taxon>Phyllostictaceae</taxon>
        <taxon>Phyllosticta</taxon>
    </lineage>
</organism>
<name>A0ABR1LB14_9PEZI</name>
<gene>
    <name evidence="2" type="ORF">J3D65DRAFT_105676</name>
</gene>